<evidence type="ECO:0000313" key="1">
    <source>
        <dbReference type="EMBL" id="QJA49584.1"/>
    </source>
</evidence>
<accession>A0A6H1ZPT7</accession>
<protein>
    <submittedName>
        <fullName evidence="1">Uncharacterized protein</fullName>
    </submittedName>
</protein>
<evidence type="ECO:0000313" key="2">
    <source>
        <dbReference type="EMBL" id="QJI00086.1"/>
    </source>
</evidence>
<organism evidence="1">
    <name type="scientific">viral metagenome</name>
    <dbReference type="NCBI Taxonomy" id="1070528"/>
    <lineage>
        <taxon>unclassified sequences</taxon>
        <taxon>metagenomes</taxon>
        <taxon>organismal metagenomes</taxon>
    </lineage>
</organism>
<name>A0A6H1ZPT7_9ZZZZ</name>
<reference evidence="1" key="1">
    <citation type="submission" date="2020-03" db="EMBL/GenBank/DDBJ databases">
        <title>The deep terrestrial virosphere.</title>
        <authorList>
            <person name="Holmfeldt K."/>
            <person name="Nilsson E."/>
            <person name="Simone D."/>
            <person name="Lopez-Fernandez M."/>
            <person name="Wu X."/>
            <person name="de Brujin I."/>
            <person name="Lundin D."/>
            <person name="Andersson A."/>
            <person name="Bertilsson S."/>
            <person name="Dopson M."/>
        </authorList>
    </citation>
    <scope>NUCLEOTIDE SEQUENCE</scope>
    <source>
        <strain evidence="1">TM448A01407</strain>
        <strain evidence="2">TM448B01816</strain>
    </source>
</reference>
<sequence length="94" mass="10479">MTTKTKTQKKLLIKATIKILGRYYSAEGKTVEETLLKLQLPVAKTVAVLTLQKGELERIKILSPSIVSGVWGKRGKTPQIIAMKHLNLLFGDFN</sequence>
<dbReference type="AlphaFoldDB" id="A0A6H1ZPT7"/>
<gene>
    <name evidence="1" type="ORF">TM448A01407_0003</name>
    <name evidence="2" type="ORF">TM448B01816_0009</name>
</gene>
<dbReference type="EMBL" id="MT144827">
    <property type="protein sequence ID" value="QJI00086.1"/>
    <property type="molecule type" value="Genomic_DNA"/>
</dbReference>
<proteinExistence type="predicted"/>
<dbReference type="EMBL" id="MT144144">
    <property type="protein sequence ID" value="QJA49584.1"/>
    <property type="molecule type" value="Genomic_DNA"/>
</dbReference>